<keyword evidence="10" id="KW-0249">Electron transport</keyword>
<keyword evidence="9" id="KW-0999">Mitochondrion inner membrane</keyword>
<evidence type="ECO:0000256" key="10">
    <source>
        <dbReference type="ARBA" id="ARBA00022982"/>
    </source>
</evidence>
<accession>A0A436ZZP9</accession>
<dbReference type="Proteomes" id="UP000283090">
    <property type="component" value="Unassembled WGS sequence"/>
</dbReference>
<dbReference type="RefSeq" id="XP_067490035.1">
    <property type="nucleotide sequence ID" value="XM_067635626.1"/>
</dbReference>
<evidence type="ECO:0000256" key="5">
    <source>
        <dbReference type="ARBA" id="ARBA00018684"/>
    </source>
</evidence>
<comment type="similarity">
    <text evidence="3">Belongs to the complex I LYR family.</text>
</comment>
<proteinExistence type="inferred from homology"/>
<name>A0A436ZZP9_ARTFL</name>
<comment type="subcellular location">
    <subcellularLocation>
        <location evidence="2">Mitochondrion inner membrane</location>
        <topology evidence="2">Peripheral membrane protein</topology>
        <orientation evidence="2">Matrix side</orientation>
    </subcellularLocation>
</comment>
<evidence type="ECO:0000256" key="12">
    <source>
        <dbReference type="ARBA" id="ARBA00023128"/>
    </source>
</evidence>
<evidence type="ECO:0000256" key="16">
    <source>
        <dbReference type="SAM" id="MobiDB-lite"/>
    </source>
</evidence>
<evidence type="ECO:0000256" key="1">
    <source>
        <dbReference type="ARBA" id="ARBA00002920"/>
    </source>
</evidence>
<keyword evidence="13" id="KW-0472">Membrane</keyword>
<dbReference type="GeneID" id="93588551"/>
<keyword evidence="8" id="KW-0679">Respiratory chain</keyword>
<comment type="function">
    <text evidence="1">Accessory subunit of the mitochondrial membrane respiratory chain NADH dehydrogenase (Complex I), that is believed to be not involved in catalysis. Complex I functions in the transfer of electrons from NADH to the respiratory chain. The immediate electron acceptor for the enzyme is believed to be ubiquinone.</text>
</comment>
<dbReference type="EMBL" id="SAEB01000007">
    <property type="protein sequence ID" value="RVD84491.1"/>
    <property type="molecule type" value="Genomic_DNA"/>
</dbReference>
<keyword evidence="7" id="KW-0597">Phosphoprotein</keyword>
<feature type="domain" description="Complex 1 LYR protein" evidence="17">
    <location>
        <begin position="12"/>
        <end position="66"/>
    </location>
</feature>
<dbReference type="OrthoDB" id="13598at2759"/>
<dbReference type="Pfam" id="PF05347">
    <property type="entry name" value="Complex1_LYR"/>
    <property type="match status" value="1"/>
</dbReference>
<reference evidence="18 19" key="1">
    <citation type="submission" date="2019-01" db="EMBL/GenBank/DDBJ databases">
        <title>Intercellular communication is required for trap formation in the nematode-trapping fungus Duddingtonia flagrans.</title>
        <authorList>
            <person name="Youssar L."/>
            <person name="Wernet V."/>
            <person name="Hensel N."/>
            <person name="Hildebrandt H.-G."/>
            <person name="Fischer R."/>
        </authorList>
    </citation>
    <scope>NUCLEOTIDE SEQUENCE [LARGE SCALE GENOMIC DNA]</scope>
    <source>
        <strain evidence="18 19">CBS H-5679</strain>
    </source>
</reference>
<dbReference type="GO" id="GO:0005743">
    <property type="term" value="C:mitochondrial inner membrane"/>
    <property type="evidence" value="ECO:0007669"/>
    <property type="project" value="UniProtKB-SubCell"/>
</dbReference>
<evidence type="ECO:0000256" key="9">
    <source>
        <dbReference type="ARBA" id="ARBA00022792"/>
    </source>
</evidence>
<dbReference type="GO" id="GO:0006120">
    <property type="term" value="P:mitochondrial electron transport, NADH to ubiquinone"/>
    <property type="evidence" value="ECO:0007669"/>
    <property type="project" value="InterPro"/>
</dbReference>
<evidence type="ECO:0000256" key="8">
    <source>
        <dbReference type="ARBA" id="ARBA00022660"/>
    </source>
</evidence>
<protein>
    <recommendedName>
        <fullName evidence="5">NADH dehydrogenase [ubiquinone] 1 beta subcomplex subunit 9</fullName>
    </recommendedName>
    <alternativeName>
        <fullName evidence="14">Complex I-B22</fullName>
    </alternativeName>
    <alternativeName>
        <fullName evidence="15">NADH-ubiquinone oxidoreductase B22 subunit</fullName>
    </alternativeName>
</protein>
<feature type="region of interest" description="Disordered" evidence="16">
    <location>
        <begin position="69"/>
        <end position="101"/>
    </location>
</feature>
<evidence type="ECO:0000256" key="13">
    <source>
        <dbReference type="ARBA" id="ARBA00023136"/>
    </source>
</evidence>
<evidence type="ECO:0000256" key="7">
    <source>
        <dbReference type="ARBA" id="ARBA00022553"/>
    </source>
</evidence>
<keyword evidence="19" id="KW-1185">Reference proteome</keyword>
<evidence type="ECO:0000313" key="18">
    <source>
        <dbReference type="EMBL" id="RVD84491.1"/>
    </source>
</evidence>
<keyword evidence="12" id="KW-0496">Mitochondrion</keyword>
<dbReference type="AlphaFoldDB" id="A0A436ZZP9"/>
<evidence type="ECO:0000256" key="15">
    <source>
        <dbReference type="ARBA" id="ARBA00032528"/>
    </source>
</evidence>
<sequence length="101" mass="11588">MASSTPIRIVPSLYRRALKTSLDWSVRRDIWRPQALAIRQLFEANKDVRAPKQLQALIAETEAELEKWKHPDPYLPPTAPGGSKWERNLPCPVLTPPQYSE</sequence>
<evidence type="ECO:0000256" key="11">
    <source>
        <dbReference type="ARBA" id="ARBA00022990"/>
    </source>
</evidence>
<organism evidence="18 19">
    <name type="scientific">Arthrobotrys flagrans</name>
    <name type="common">Nematode-trapping fungus</name>
    <name type="synonym">Trichothecium flagrans</name>
    <dbReference type="NCBI Taxonomy" id="97331"/>
    <lineage>
        <taxon>Eukaryota</taxon>
        <taxon>Fungi</taxon>
        <taxon>Dikarya</taxon>
        <taxon>Ascomycota</taxon>
        <taxon>Pezizomycotina</taxon>
        <taxon>Orbiliomycetes</taxon>
        <taxon>Orbiliales</taxon>
        <taxon>Orbiliaceae</taxon>
        <taxon>Arthrobotrys</taxon>
    </lineage>
</organism>
<evidence type="ECO:0000256" key="4">
    <source>
        <dbReference type="ARBA" id="ARBA00011790"/>
    </source>
</evidence>
<dbReference type="VEuPathDB" id="FungiDB:DFL_006240"/>
<evidence type="ECO:0000313" key="19">
    <source>
        <dbReference type="Proteomes" id="UP000283090"/>
    </source>
</evidence>
<evidence type="ECO:0000259" key="17">
    <source>
        <dbReference type="Pfam" id="PF05347"/>
    </source>
</evidence>
<dbReference type="PANTHER" id="PTHR12868:SF0">
    <property type="entry name" value="NADH DEHYDROGENASE [UBIQUINONE] 1 BETA SUBCOMPLEX SUBUNIT 9"/>
    <property type="match status" value="1"/>
</dbReference>
<evidence type="ECO:0000256" key="2">
    <source>
        <dbReference type="ARBA" id="ARBA00004443"/>
    </source>
</evidence>
<evidence type="ECO:0000256" key="6">
    <source>
        <dbReference type="ARBA" id="ARBA00022448"/>
    </source>
</evidence>
<dbReference type="CDD" id="cd20263">
    <property type="entry name" value="Complex1_LYR_NDUFB9_LYRM3"/>
    <property type="match status" value="1"/>
</dbReference>
<keyword evidence="11" id="KW-0007">Acetylation</keyword>
<comment type="caution">
    <text evidence="18">The sequence shown here is derived from an EMBL/GenBank/DDBJ whole genome shotgun (WGS) entry which is preliminary data.</text>
</comment>
<dbReference type="InterPro" id="IPR045292">
    <property type="entry name" value="Complex1_LYR_NDUFB9_LYRM3"/>
</dbReference>
<dbReference type="InterPro" id="IPR008011">
    <property type="entry name" value="Complex1_LYR_dom"/>
</dbReference>
<evidence type="ECO:0000256" key="3">
    <source>
        <dbReference type="ARBA" id="ARBA00009508"/>
    </source>
</evidence>
<dbReference type="InterPro" id="IPR033034">
    <property type="entry name" value="NDUFB9"/>
</dbReference>
<gene>
    <name evidence="18" type="ORF">DFL_006240</name>
</gene>
<evidence type="ECO:0000256" key="14">
    <source>
        <dbReference type="ARBA" id="ARBA00030192"/>
    </source>
</evidence>
<keyword evidence="6" id="KW-0813">Transport</keyword>
<dbReference type="PANTHER" id="PTHR12868">
    <property type="entry name" value="NADH-UBIQUINONE OXIDOREDUCTASE B22 SUBUNIT"/>
    <property type="match status" value="1"/>
</dbReference>
<dbReference type="STRING" id="97331.A0A436ZZP9"/>
<comment type="subunit">
    <text evidence="4">Mammalian complex I is composed of 45 different subunits.</text>
</comment>